<evidence type="ECO:0000256" key="3">
    <source>
        <dbReference type="ARBA" id="ARBA00022723"/>
    </source>
</evidence>
<evidence type="ECO:0000256" key="2">
    <source>
        <dbReference type="ARBA" id="ARBA00022617"/>
    </source>
</evidence>
<comment type="subcellular location">
    <subcellularLocation>
        <location evidence="1">Periplasm</location>
    </subcellularLocation>
</comment>
<accession>A0ABS9KM48</accession>
<dbReference type="InterPro" id="IPR036909">
    <property type="entry name" value="Cyt_c-like_dom_sf"/>
</dbReference>
<dbReference type="InterPro" id="IPR004852">
    <property type="entry name" value="Di-haem_cyt_c_peroxidsae"/>
</dbReference>
<name>A0ABS9KM48_9BACT</name>
<comment type="caution">
    <text evidence="10">The sequence shown here is derived from an EMBL/GenBank/DDBJ whole genome shotgun (WGS) entry which is preliminary data.</text>
</comment>
<dbReference type="InterPro" id="IPR051395">
    <property type="entry name" value="Cytochrome_c_Peroxidase/MauG"/>
</dbReference>
<dbReference type="EMBL" id="JAKLTR010000002">
    <property type="protein sequence ID" value="MCG2613396.1"/>
    <property type="molecule type" value="Genomic_DNA"/>
</dbReference>
<dbReference type="InterPro" id="IPR026259">
    <property type="entry name" value="MauG/Cytc_peroxidase"/>
</dbReference>
<reference evidence="10" key="1">
    <citation type="submission" date="2022-01" db="EMBL/GenBank/DDBJ databases">
        <authorList>
            <person name="Jo J.-H."/>
            <person name="Im W.-T."/>
        </authorList>
    </citation>
    <scope>NUCLEOTIDE SEQUENCE</scope>
    <source>
        <strain evidence="10">NA20</strain>
    </source>
</reference>
<evidence type="ECO:0000256" key="6">
    <source>
        <dbReference type="ARBA" id="ARBA00023002"/>
    </source>
</evidence>
<keyword evidence="5" id="KW-0574">Periplasm</keyword>
<dbReference type="SUPFAM" id="SSF46626">
    <property type="entry name" value="Cytochrome c"/>
    <property type="match status" value="2"/>
</dbReference>
<keyword evidence="6" id="KW-0560">Oxidoreductase</keyword>
<dbReference type="Gene3D" id="1.10.760.10">
    <property type="entry name" value="Cytochrome c-like domain"/>
    <property type="match status" value="2"/>
</dbReference>
<evidence type="ECO:0000256" key="4">
    <source>
        <dbReference type="ARBA" id="ARBA00022729"/>
    </source>
</evidence>
<evidence type="ECO:0000256" key="8">
    <source>
        <dbReference type="PROSITE-ProRule" id="PRU00433"/>
    </source>
</evidence>
<keyword evidence="2 8" id="KW-0349">Heme</keyword>
<dbReference type="PROSITE" id="PS51007">
    <property type="entry name" value="CYTC"/>
    <property type="match status" value="1"/>
</dbReference>
<protein>
    <submittedName>
        <fullName evidence="10">C-type cytochrome</fullName>
    </submittedName>
</protein>
<evidence type="ECO:0000256" key="1">
    <source>
        <dbReference type="ARBA" id="ARBA00004418"/>
    </source>
</evidence>
<dbReference type="InterPro" id="IPR009056">
    <property type="entry name" value="Cyt_c-like_dom"/>
</dbReference>
<dbReference type="Proteomes" id="UP001165367">
    <property type="component" value="Unassembled WGS sequence"/>
</dbReference>
<sequence>MRATIIILSLAVLVMLGAFSIQAFVTKENLIGTPVKQIIPDGFPSPVYKFQDNPLTKEGIALGRKLFYEGQLSRDGITSCASCHQQFAAFSDFEHPLSHGFNNAFTIRNAPPLFNLAWHKELHLDGAINHIEVQPLAPLLDTNEMATTIDSILYKLNADPQYRSMFKAAFGDTKINSQRILRALAQFTGTIVSASSRYDRVKKGKDRFNDFEQRGYELFQLHCNSCHAEPFFTDFSYRNIGLPLDPTINDYGRMRITGLPADSLKFKVPSLRNIARTAPYFHDGRTWGLSIATNHFSMATPDPNTDTLIINSKPLDKAQIQYITYFLRTLTDSVLIKNPSLSDPAFKPYEHIR</sequence>
<keyword evidence="4" id="KW-0732">Signal</keyword>
<dbReference type="RefSeq" id="WP_237868625.1">
    <property type="nucleotide sequence ID" value="NZ_JAKLTR010000002.1"/>
</dbReference>
<keyword evidence="11" id="KW-1185">Reference proteome</keyword>
<dbReference type="Pfam" id="PF03150">
    <property type="entry name" value="CCP_MauG"/>
    <property type="match status" value="1"/>
</dbReference>
<evidence type="ECO:0000256" key="5">
    <source>
        <dbReference type="ARBA" id="ARBA00022764"/>
    </source>
</evidence>
<keyword evidence="3 8" id="KW-0479">Metal-binding</keyword>
<evidence type="ECO:0000256" key="7">
    <source>
        <dbReference type="ARBA" id="ARBA00023004"/>
    </source>
</evidence>
<dbReference type="PIRSF" id="PIRSF000294">
    <property type="entry name" value="Cytochrome-c_peroxidase"/>
    <property type="match status" value="1"/>
</dbReference>
<proteinExistence type="predicted"/>
<evidence type="ECO:0000313" key="11">
    <source>
        <dbReference type="Proteomes" id="UP001165367"/>
    </source>
</evidence>
<keyword evidence="7 8" id="KW-0408">Iron</keyword>
<feature type="domain" description="Cytochrome c" evidence="9">
    <location>
        <begin position="210"/>
        <end position="331"/>
    </location>
</feature>
<dbReference type="PANTHER" id="PTHR30600">
    <property type="entry name" value="CYTOCHROME C PEROXIDASE-RELATED"/>
    <property type="match status" value="1"/>
</dbReference>
<gene>
    <name evidence="10" type="ORF">LZZ85_03855</name>
</gene>
<organism evidence="10 11">
    <name type="scientific">Terrimonas ginsenosidimutans</name>
    <dbReference type="NCBI Taxonomy" id="2908004"/>
    <lineage>
        <taxon>Bacteria</taxon>
        <taxon>Pseudomonadati</taxon>
        <taxon>Bacteroidota</taxon>
        <taxon>Chitinophagia</taxon>
        <taxon>Chitinophagales</taxon>
        <taxon>Chitinophagaceae</taxon>
        <taxon>Terrimonas</taxon>
    </lineage>
</organism>
<evidence type="ECO:0000259" key="9">
    <source>
        <dbReference type="PROSITE" id="PS51007"/>
    </source>
</evidence>
<evidence type="ECO:0000313" key="10">
    <source>
        <dbReference type="EMBL" id="MCG2613396.1"/>
    </source>
</evidence>